<dbReference type="EMBL" id="CXWD01000005">
    <property type="protein sequence ID" value="CTQ67745.1"/>
    <property type="molecule type" value="Genomic_DNA"/>
</dbReference>
<evidence type="ECO:0000313" key="3">
    <source>
        <dbReference type="EMBL" id="CTQ67745.1"/>
    </source>
</evidence>
<keyword evidence="1" id="KW-1133">Transmembrane helix</keyword>
<evidence type="ECO:0000256" key="1">
    <source>
        <dbReference type="SAM" id="Phobius"/>
    </source>
</evidence>
<protein>
    <recommendedName>
        <fullName evidence="2">DUF1214 domain-containing protein</fullName>
    </recommendedName>
</protein>
<reference evidence="4" key="1">
    <citation type="submission" date="2015-07" db="EMBL/GenBank/DDBJ databases">
        <authorList>
            <person name="Rodrigo-Torres Lidia"/>
            <person name="Arahal R.David."/>
        </authorList>
    </citation>
    <scope>NUCLEOTIDE SEQUENCE [LARGE SCALE GENOMIC DNA]</scope>
    <source>
        <strain evidence="4">CECT 5112</strain>
    </source>
</reference>
<dbReference type="InterPro" id="IPR012038">
    <property type="entry name" value="UCP009471"/>
</dbReference>
<dbReference type="PIRSF" id="PIRSF009471">
    <property type="entry name" value="UCP009471"/>
    <property type="match status" value="1"/>
</dbReference>
<evidence type="ECO:0000259" key="2">
    <source>
        <dbReference type="Pfam" id="PF06742"/>
    </source>
</evidence>
<name>A0A0M6ZY77_9HYPH</name>
<dbReference type="InterPro" id="IPR010621">
    <property type="entry name" value="DUF1214"/>
</dbReference>
<keyword evidence="4" id="KW-1185">Reference proteome</keyword>
<proteinExistence type="predicted"/>
<evidence type="ECO:0000313" key="4">
    <source>
        <dbReference type="Proteomes" id="UP000053235"/>
    </source>
</evidence>
<dbReference type="STRING" id="388408.LAX5112_01503"/>
<dbReference type="InterPro" id="IPR037049">
    <property type="entry name" value="DUF1214_C_sf"/>
</dbReference>
<feature type="transmembrane region" description="Helical" evidence="1">
    <location>
        <begin position="37"/>
        <end position="59"/>
    </location>
</feature>
<keyword evidence="1" id="KW-0472">Membrane</keyword>
<accession>A0A0M6ZY77</accession>
<dbReference type="Gene3D" id="2.60.120.600">
    <property type="entry name" value="Domain of unknown function DUF1214, C-terminal domain"/>
    <property type="match status" value="1"/>
</dbReference>
<dbReference type="AlphaFoldDB" id="A0A0M6ZY77"/>
<dbReference type="SUPFAM" id="SSF160935">
    <property type="entry name" value="VPA0735-like"/>
    <property type="match status" value="1"/>
</dbReference>
<sequence>MKQQSMRHAPGHVESGWHKELLPRAIRPERPHPLRTLVFLTSIIILGALIGVSSAYILIEREEPLDSISVGAWKAYPTAGTPDADPYSVAIYTRGGYIPLASGEGLSLTARTDSSGQALDPACSYRITGRTPTARLWTLTAVDGHGRLQQTMPGRTHLDSQNLLRRGDGSFDITASAQIKSGNWLPLPTNPAPGSGLRFVLRLYDAPVTTGAALDGVSVPDIDRISCP</sequence>
<gene>
    <name evidence="3" type="ORF">LAX5112_01503</name>
</gene>
<dbReference type="Proteomes" id="UP000053235">
    <property type="component" value="Unassembled WGS sequence"/>
</dbReference>
<organism evidence="3 4">
    <name type="scientific">Roseibium alexandrii</name>
    <dbReference type="NCBI Taxonomy" id="388408"/>
    <lineage>
        <taxon>Bacteria</taxon>
        <taxon>Pseudomonadati</taxon>
        <taxon>Pseudomonadota</taxon>
        <taxon>Alphaproteobacteria</taxon>
        <taxon>Hyphomicrobiales</taxon>
        <taxon>Stappiaceae</taxon>
        <taxon>Roseibium</taxon>
    </lineage>
</organism>
<keyword evidence="1" id="KW-0812">Transmembrane</keyword>
<dbReference type="Pfam" id="PF06742">
    <property type="entry name" value="DUF1214"/>
    <property type="match status" value="1"/>
</dbReference>
<feature type="domain" description="DUF1214" evidence="2">
    <location>
        <begin position="105"/>
        <end position="206"/>
    </location>
</feature>